<dbReference type="Gene3D" id="2.150.10.10">
    <property type="entry name" value="Serralysin-like metalloprotease, C-terminal"/>
    <property type="match status" value="2"/>
</dbReference>
<dbReference type="OrthoDB" id="3755828at2"/>
<dbReference type="Pfam" id="PF17803">
    <property type="entry name" value="Cadherin_4"/>
    <property type="match status" value="2"/>
</dbReference>
<dbReference type="Pfam" id="PF17892">
    <property type="entry name" value="Cadherin_5"/>
    <property type="match status" value="1"/>
</dbReference>
<dbReference type="Proteomes" id="UP000297496">
    <property type="component" value="Unassembled WGS sequence"/>
</dbReference>
<dbReference type="SUPFAM" id="SSF49313">
    <property type="entry name" value="Cadherin-like"/>
    <property type="match status" value="1"/>
</dbReference>
<dbReference type="InterPro" id="IPR041690">
    <property type="entry name" value="Cadherin_5"/>
</dbReference>
<dbReference type="InterPro" id="IPR001343">
    <property type="entry name" value="Hemolysn_Ca-bd"/>
</dbReference>
<dbReference type="GO" id="GO:0016020">
    <property type="term" value="C:membrane"/>
    <property type="evidence" value="ECO:0007669"/>
    <property type="project" value="InterPro"/>
</dbReference>
<gene>
    <name evidence="2" type="ORF">EXE59_09350</name>
</gene>
<dbReference type="Pfam" id="PF00353">
    <property type="entry name" value="HemolysinCabind"/>
    <property type="match status" value="2"/>
</dbReference>
<dbReference type="Gene3D" id="2.160.20.10">
    <property type="entry name" value="Single-stranded right-handed beta-helix, Pectin lyase-like"/>
    <property type="match status" value="1"/>
</dbReference>
<feature type="domain" description="Cadherin" evidence="1">
    <location>
        <begin position="190"/>
        <end position="286"/>
    </location>
</feature>
<dbReference type="Gene3D" id="2.60.40.3440">
    <property type="match status" value="7"/>
</dbReference>
<dbReference type="InterPro" id="IPR015919">
    <property type="entry name" value="Cadherin-like_sf"/>
</dbReference>
<dbReference type="Pfam" id="PF17963">
    <property type="entry name" value="Big_9"/>
    <property type="match status" value="4"/>
</dbReference>
<dbReference type="SUPFAM" id="SSF51120">
    <property type="entry name" value="beta-Roll"/>
    <property type="match status" value="1"/>
</dbReference>
<dbReference type="PROSITE" id="PS00330">
    <property type="entry name" value="HEMOLYSIN_CALCIUM"/>
    <property type="match status" value="5"/>
</dbReference>
<dbReference type="CDD" id="cd11304">
    <property type="entry name" value="Cadherin_repeat"/>
    <property type="match status" value="1"/>
</dbReference>
<dbReference type="InterPro" id="IPR018511">
    <property type="entry name" value="Hemolysin-typ_Ca-bd_CS"/>
</dbReference>
<dbReference type="NCBIfam" id="NF012211">
    <property type="entry name" value="tand_rpt_95"/>
    <property type="match status" value="7"/>
</dbReference>
<dbReference type="PROSITE" id="PS50268">
    <property type="entry name" value="CADHERIN_2"/>
    <property type="match status" value="1"/>
</dbReference>
<dbReference type="GO" id="GO:0005509">
    <property type="term" value="F:calcium ion binding"/>
    <property type="evidence" value="ECO:0007669"/>
    <property type="project" value="InterPro"/>
</dbReference>
<dbReference type="GO" id="GO:0007156">
    <property type="term" value="P:homophilic cell adhesion via plasma membrane adhesion molecules"/>
    <property type="evidence" value="ECO:0007669"/>
    <property type="project" value="InterPro"/>
</dbReference>
<dbReference type="InterPro" id="IPR012334">
    <property type="entry name" value="Pectin_lyas_fold"/>
</dbReference>
<dbReference type="InterPro" id="IPR011049">
    <property type="entry name" value="Serralysin-like_metalloprot_C"/>
</dbReference>
<evidence type="ECO:0000259" key="1">
    <source>
        <dbReference type="PROSITE" id="PS50268"/>
    </source>
</evidence>
<dbReference type="Pfam" id="PF00028">
    <property type="entry name" value="Cadherin"/>
    <property type="match status" value="1"/>
</dbReference>
<dbReference type="EMBL" id="SRRO01000001">
    <property type="protein sequence ID" value="TGN64132.1"/>
    <property type="molecule type" value="Genomic_DNA"/>
</dbReference>
<dbReference type="RefSeq" id="WP_135838662.1">
    <property type="nucleotide sequence ID" value="NZ_SRRO01000001.1"/>
</dbReference>
<dbReference type="PRINTS" id="PR00313">
    <property type="entry name" value="CABNDNGRPT"/>
</dbReference>
<reference evidence="2 3" key="1">
    <citation type="submission" date="2019-04" db="EMBL/GenBank/DDBJ databases">
        <title>Three New Species of Nocardioides, Nocardioides euryhalodurans sp. nov., Nocardioides seonyuensis sp. nov. and Nocardioides eburneoflavus sp. nov. Isolated from Soil.</title>
        <authorList>
            <person name="Roh S.G."/>
            <person name="Lee C."/>
            <person name="Kim M.-K."/>
            <person name="Kim S.B."/>
        </authorList>
    </citation>
    <scope>NUCLEOTIDE SEQUENCE [LARGE SCALE GENOMIC DNA]</scope>
    <source>
        <strain evidence="2 3">MMS17-SY213</strain>
    </source>
</reference>
<name>A0A4Z1C4U6_9ACTN</name>
<comment type="caution">
    <text evidence="2">The sequence shown here is derived from an EMBL/GenBank/DDBJ whole genome shotgun (WGS) entry which is preliminary data.</text>
</comment>
<keyword evidence="3" id="KW-1185">Reference proteome</keyword>
<organism evidence="2 3">
    <name type="scientific">Nocardioides eburneiflavus</name>
    <dbReference type="NCBI Taxonomy" id="2518372"/>
    <lineage>
        <taxon>Bacteria</taxon>
        <taxon>Bacillati</taxon>
        <taxon>Actinomycetota</taxon>
        <taxon>Actinomycetes</taxon>
        <taxon>Propionibacteriales</taxon>
        <taxon>Nocardioidaceae</taxon>
        <taxon>Nocardioides</taxon>
    </lineage>
</organism>
<dbReference type="InterPro" id="IPR006626">
    <property type="entry name" value="PbH1"/>
</dbReference>
<evidence type="ECO:0000313" key="2">
    <source>
        <dbReference type="EMBL" id="TGN64132.1"/>
    </source>
</evidence>
<dbReference type="Gene3D" id="2.60.40.60">
    <property type="entry name" value="Cadherins"/>
    <property type="match status" value="1"/>
</dbReference>
<proteinExistence type="predicted"/>
<dbReference type="InterPro" id="IPR002126">
    <property type="entry name" value="Cadherin-like_dom"/>
</dbReference>
<evidence type="ECO:0000313" key="3">
    <source>
        <dbReference type="Proteomes" id="UP000297496"/>
    </source>
</evidence>
<sequence length="2068" mass="203378">MASSTMTRSRPTWPAVVVLALLGAVLPAVLPVPLAGAADTSDTSDAADRAAAELACTITGTSGDDVLVGGPGDDVICGGTGDDVLRGGGGDDVLRGGAGEDRLVGGAGDDYLQGGRHDDRLRAGTGDDVLRGGRGNDRLHARDATRFEDDLRCDEGRKDRAYADAGDKLSRTCELPRRNAAPTDLVLAPATVVENAPVGTQVGVLTVTDPDEEDTHRFTLATGTGDADNASFSVDGRRLLTAAVLDFERDATLSLRVRVTDRAGATYDEVVAVSVLDVDENASPTAVDDTFSTDEDTSLVLPVSGPGSPAANDVDSDPLTVTDVSAPSGGTVALAGSTIRFTPDADLCGTAAGRFDYTVSDGRGGTDVGRVTVDVTCVPDDPQAVDDSATVDEDDPARAIPVLANDTDADGDDLVIGSVTQPDHGTVVITGGGTGLTYAPDANYCSSAGGGPDTFTYSLVPGGSTADVSVTVTCVDDAPVAVDDAATVLEDSGASAIDVLGNDTDVDGGARTVASVTQPDDGAVVVTGGGTGLTYAPDANYCNAPPGTVADTFTYTLNGGDTATVSMTVTCVDDAPVAVDDAATVLEDSGASAVDVLANDTDVDAGAKAVASVTQPDNGTVVVTGGGTGLTYAPDANYCNAPGGGVPDAAADSFTYQLGGGSTATVSVAVTCVDDSPVAVDDAVTTGEDEPADVDVLANDTDVDGGAKSVASVTQPADGAVTITGGGSGVRYVPDANSCGPDAFTYTLAGGSSATVSVTVTCVDDAPVAMADAASLLVDADATAIDVLGNDTDVDGGPKAIGSVTQPDNGTVAITGGGTGLTYAPDAGYCNTDPGGTPDTFTYTLNGGSTATVSVTVTCDVAPTAVADAATVLEDAAATGIDVLANDTDTDGGPKEVGSVTQPDNGTVVITGGGTGVTYAPDADYCNSTGGGTPDTFTYTLNGGFTATVSVTVTCVDDAPVAVDDAATVVEDSGAGAVDVLANDTDVDAGPKVIASATQPADGTVVITGGGTGLTYAPDADHCTSGAGGAPDTFTYTLDGGSTATVSMSVTCVNDAPVADDETVAGAIGNTTLIGDDPSDAAPTVAHASRTVSADLLDGDVDVDGPGPLVVTAGTFATNDGGQVVLEADGDFTYTPAAGTSCTDTSDFFDYTVADAAATPATDTGRVTITLSECVWYVSNSAAGNAGTAAAPFDTLAQAQSASAANHTIYLLDGDDTSTGYAAGVDLKAGQRLVGEVAELRVGGVLLRSAVPAARPTITDTDADVVTLAAGNTVRGVAIDPQGTGGGIFGGASASNGTIHDVRVVDTGTAGTQPGLELDATTGTWDVSGLVVQTGGSTGATGIRLANAGTVTLGTSVGANTVTTSGAKALDLTGTALGAGSVLAEVRSTGSSVGGVSLVNTTGTLALGDGSLDDLVLTGVTGSTAAFRLSNAGAVTVPGAGTSDVSIDGGPAIDVTGTPGASLSFDDVDSANSTTDGINLAGLGTGTFSAGSGSTITNVGAGGVAFDLDGGSGAVTYGGTITSDVGRLLRVTGTTGGVKDFNGAITDNGDGDGGELGVLLTANSGATVRLDGGLVVRTTTQPAFTATGGGTVAVLDPMGTNALQATTGTPLTVTSTTIHDDDLTFRRVASNGAANGIVLNGTTNANGRLVVTGTGGSCTVAIPTCTGGAVLGSTGAGVSLTNVPGGVALTAMRIANGGDDGIRATTVNDLDLVDSLVTSNGNSHVGGAEERGLDYLDVTGTPQIVRTVVSGSDDSNAHIRSTTGTTTLDVDGSTFTDSKNNAGLRLRGEQGSTMTATVQRSVFSLNADPGFSMQTDSANSATQTLTFNDNDLSGGSANAAPGRPQVSINAGGGAVVRASVTNNDIKSASGAEIILNTLASHTGTLDARVVGNDIDDAQPGALDPQVDSGSSIWGWAHGSGTTRVEIRNNTIANWGGRALELSHNDGTGDADYTVAGNTFGASDATPNVFEGVYVFAGGLGTDTSDVCVDLENNSGLEQLGNQGLPDVAMDRFGSAVLRFADVNVATVAAVQASLLAKNPGSPGLYFDTYGNPPTATTATTCAQAVGTP</sequence>
<dbReference type="SMART" id="SM00112">
    <property type="entry name" value="CA"/>
    <property type="match status" value="1"/>
</dbReference>
<accession>A0A4Z1C4U6</accession>
<dbReference type="SMART" id="SM00710">
    <property type="entry name" value="PbH1"/>
    <property type="match status" value="8"/>
</dbReference>
<protein>
    <submittedName>
        <fullName evidence="2">Tandem-95 repeat protein</fullName>
    </submittedName>
</protein>
<dbReference type="InterPro" id="IPR040853">
    <property type="entry name" value="RapA2_cadherin-like"/>
</dbReference>